<dbReference type="AlphaFoldDB" id="I7LGW6"/>
<gene>
    <name evidence="7" type="ORF">CAAU_1521</name>
</gene>
<dbReference type="InterPro" id="IPR051611">
    <property type="entry name" value="ECF_transporter_component"/>
</dbReference>
<name>I7LGW6_9CLOT</name>
<keyword evidence="3 6" id="KW-0812">Transmembrane</keyword>
<evidence type="ECO:0000313" key="7">
    <source>
        <dbReference type="EMBL" id="CCJ33605.1"/>
    </source>
</evidence>
<dbReference type="eggNOG" id="COG0619">
    <property type="taxonomic scope" value="Bacteria"/>
</dbReference>
<feature type="transmembrane region" description="Helical" evidence="6">
    <location>
        <begin position="54"/>
        <end position="72"/>
    </location>
</feature>
<proteinExistence type="predicted"/>
<organism evidence="7 8">
    <name type="scientific">Caloramator australicus RC3</name>
    <dbReference type="NCBI Taxonomy" id="857293"/>
    <lineage>
        <taxon>Bacteria</taxon>
        <taxon>Bacillati</taxon>
        <taxon>Bacillota</taxon>
        <taxon>Clostridia</taxon>
        <taxon>Eubacteriales</taxon>
        <taxon>Clostridiaceae</taxon>
        <taxon>Caloramator</taxon>
    </lineage>
</organism>
<evidence type="ECO:0000256" key="3">
    <source>
        <dbReference type="ARBA" id="ARBA00022692"/>
    </source>
</evidence>
<feature type="transmembrane region" description="Helical" evidence="6">
    <location>
        <begin position="102"/>
        <end position="125"/>
    </location>
</feature>
<evidence type="ECO:0000256" key="1">
    <source>
        <dbReference type="ARBA" id="ARBA00004141"/>
    </source>
</evidence>
<keyword evidence="4 6" id="KW-1133">Transmembrane helix</keyword>
<evidence type="ECO:0000256" key="2">
    <source>
        <dbReference type="ARBA" id="ARBA00022475"/>
    </source>
</evidence>
<dbReference type="GO" id="GO:0005886">
    <property type="term" value="C:plasma membrane"/>
    <property type="evidence" value="ECO:0007669"/>
    <property type="project" value="UniProtKB-ARBA"/>
</dbReference>
<keyword evidence="5 6" id="KW-0472">Membrane</keyword>
<dbReference type="EMBL" id="CAKP01000082">
    <property type="protein sequence ID" value="CCJ33605.1"/>
    <property type="molecule type" value="Genomic_DNA"/>
</dbReference>
<dbReference type="InterPro" id="IPR003339">
    <property type="entry name" value="ABC/ECF_trnsptr_transmembrane"/>
</dbReference>
<comment type="caution">
    <text evidence="7">The sequence shown here is derived from an EMBL/GenBank/DDBJ whole genome shotgun (WGS) entry which is preliminary data.</text>
</comment>
<accession>I7LGW6</accession>
<sequence length="258" mass="29424">MSKLNYSLRQIRFLDECSEGKSLIHRINPIVKILVTLIYIICVVSLEGYEVNRLIPFFLYPVIIISLSDIPIAPLLKRTVISLPFILGIGFLNLLIERNLHGLLIFLSLLIKSILTVLSSLLLIATTGMDNIAKGLLALKVPKIFVLQLMMTYKYILIFTEELITSVNAYELRSSEGGISLKFAGNILGRFFLRVYDRAKNIYNSMILRGFNGEFNIGKKISFANKDIIFLILWIIYFVLIMFFDVVKFFELILGVVT</sequence>
<reference evidence="7 8" key="1">
    <citation type="journal article" date="2011" name="J. Bacteriol.">
        <title>Draft genome sequence of Caloramator australicus strain RC3T, a thermoanaerobe from the Great Artesian Basin of Australia.</title>
        <authorList>
            <person name="Ogg C.D."/>
            <person name="Patel B.K.C."/>
        </authorList>
    </citation>
    <scope>NUCLEOTIDE SEQUENCE [LARGE SCALE GENOMIC DNA]</scope>
    <source>
        <strain evidence="7 8">RC3</strain>
    </source>
</reference>
<feature type="transmembrane region" description="Helical" evidence="6">
    <location>
        <begin position="30"/>
        <end position="48"/>
    </location>
</feature>
<dbReference type="RefSeq" id="WP_008908869.1">
    <property type="nucleotide sequence ID" value="NZ_CAKP01000082.1"/>
</dbReference>
<dbReference type="STRING" id="857293.CAAU_1521"/>
<evidence type="ECO:0000256" key="4">
    <source>
        <dbReference type="ARBA" id="ARBA00022989"/>
    </source>
</evidence>
<dbReference type="PANTHER" id="PTHR34857:SF2">
    <property type="entry name" value="SLL0384 PROTEIN"/>
    <property type="match status" value="1"/>
</dbReference>
<dbReference type="CDD" id="cd16914">
    <property type="entry name" value="EcfT"/>
    <property type="match status" value="1"/>
</dbReference>
<feature type="transmembrane region" description="Helical" evidence="6">
    <location>
        <begin position="228"/>
        <end position="250"/>
    </location>
</feature>
<evidence type="ECO:0000256" key="5">
    <source>
        <dbReference type="ARBA" id="ARBA00023136"/>
    </source>
</evidence>
<dbReference type="OrthoDB" id="8585740at2"/>
<keyword evidence="2" id="KW-1003">Cell membrane</keyword>
<dbReference type="Proteomes" id="UP000007652">
    <property type="component" value="Unassembled WGS sequence"/>
</dbReference>
<dbReference type="PANTHER" id="PTHR34857">
    <property type="entry name" value="SLL0384 PROTEIN"/>
    <property type="match status" value="1"/>
</dbReference>
<evidence type="ECO:0000313" key="8">
    <source>
        <dbReference type="Proteomes" id="UP000007652"/>
    </source>
</evidence>
<comment type="subcellular location">
    <subcellularLocation>
        <location evidence="1">Membrane</location>
        <topology evidence="1">Multi-pass membrane protein</topology>
    </subcellularLocation>
</comment>
<dbReference type="Pfam" id="PF02361">
    <property type="entry name" value="CbiQ"/>
    <property type="match status" value="1"/>
</dbReference>
<feature type="transmembrane region" description="Helical" evidence="6">
    <location>
        <begin position="137"/>
        <end position="159"/>
    </location>
</feature>
<feature type="transmembrane region" description="Helical" evidence="6">
    <location>
        <begin position="79"/>
        <end position="96"/>
    </location>
</feature>
<protein>
    <submittedName>
        <fullName evidence="7">Cobalt ABC transporter, inner membrane subunit CbiQ</fullName>
    </submittedName>
</protein>
<evidence type="ECO:0000256" key="6">
    <source>
        <dbReference type="SAM" id="Phobius"/>
    </source>
</evidence>
<keyword evidence="8" id="KW-1185">Reference proteome</keyword>